<protein>
    <submittedName>
        <fullName evidence="1">Uncharacterized protein</fullName>
    </submittedName>
</protein>
<evidence type="ECO:0000313" key="1">
    <source>
        <dbReference type="EMBL" id="OLF87060.1"/>
    </source>
</evidence>
<gene>
    <name evidence="1" type="ORF">B4121_4509</name>
</gene>
<organism evidence="1 2">
    <name type="scientific">Bacillus paralicheniformis</name>
    <dbReference type="NCBI Taxonomy" id="1648923"/>
    <lineage>
        <taxon>Bacteria</taxon>
        <taxon>Bacillati</taxon>
        <taxon>Bacillota</taxon>
        <taxon>Bacilli</taxon>
        <taxon>Bacillales</taxon>
        <taxon>Bacillaceae</taxon>
        <taxon>Bacillus</taxon>
    </lineage>
</organism>
<evidence type="ECO:0000313" key="2">
    <source>
        <dbReference type="Proteomes" id="UP000185604"/>
    </source>
</evidence>
<proteinExistence type="predicted"/>
<accession>A0A7Z0WV55</accession>
<reference evidence="1 2" key="1">
    <citation type="journal article" date="2016" name="Front. Microbiol.">
        <title>High-Level Heat Resistance of Spores of Bacillus amyloliquefaciens and Bacillus licheniformis Results from the Presence of a spoVA Operon in a Tn1546 Transposon.</title>
        <authorList>
            <person name="Berendsen E.M."/>
            <person name="Koning R.A."/>
            <person name="Boekhorst J."/>
            <person name="de Jong A."/>
            <person name="Kuipers O.P."/>
            <person name="Wells-Bennik M.H."/>
        </authorList>
    </citation>
    <scope>NUCLEOTIDE SEQUENCE [LARGE SCALE GENOMIC DNA]</scope>
    <source>
        <strain evidence="1 2">B4121</strain>
    </source>
</reference>
<comment type="caution">
    <text evidence="1">The sequence shown here is derived from an EMBL/GenBank/DDBJ whole genome shotgun (WGS) entry which is preliminary data.</text>
</comment>
<dbReference type="Proteomes" id="UP000185604">
    <property type="component" value="Unassembled WGS sequence"/>
</dbReference>
<dbReference type="AlphaFoldDB" id="A0A7Z0WV55"/>
<dbReference type="EMBL" id="LKPO01000027">
    <property type="protein sequence ID" value="OLF87060.1"/>
    <property type="molecule type" value="Genomic_DNA"/>
</dbReference>
<name>A0A7Z0WV55_9BACI</name>
<sequence length="51" mass="6108">MRTFLFNEGYLEIKKIKKIKVELVSKSLAEHEDVSTTMKNYDLRDFKVEKN</sequence>